<dbReference type="AlphaFoldDB" id="A0AAV4MWQ2"/>
<accession>A0AAV4MWQ2</accession>
<keyword evidence="2" id="KW-1185">Reference proteome</keyword>
<evidence type="ECO:0000313" key="2">
    <source>
        <dbReference type="Proteomes" id="UP001054945"/>
    </source>
</evidence>
<evidence type="ECO:0000313" key="1">
    <source>
        <dbReference type="EMBL" id="GIX76937.1"/>
    </source>
</evidence>
<reference evidence="1 2" key="1">
    <citation type="submission" date="2021-06" db="EMBL/GenBank/DDBJ databases">
        <title>Caerostris extrusa draft genome.</title>
        <authorList>
            <person name="Kono N."/>
            <person name="Arakawa K."/>
        </authorList>
    </citation>
    <scope>NUCLEOTIDE SEQUENCE [LARGE SCALE GENOMIC DNA]</scope>
</reference>
<gene>
    <name evidence="1" type="ORF">CEXT_544521</name>
</gene>
<dbReference type="EMBL" id="BPLR01002703">
    <property type="protein sequence ID" value="GIX76937.1"/>
    <property type="molecule type" value="Genomic_DNA"/>
</dbReference>
<proteinExistence type="predicted"/>
<comment type="caution">
    <text evidence="1">The sequence shown here is derived from an EMBL/GenBank/DDBJ whole genome shotgun (WGS) entry which is preliminary data.</text>
</comment>
<dbReference type="Proteomes" id="UP001054945">
    <property type="component" value="Unassembled WGS sequence"/>
</dbReference>
<protein>
    <submittedName>
        <fullName evidence="1">Uncharacterized protein</fullName>
    </submittedName>
</protein>
<organism evidence="1 2">
    <name type="scientific">Caerostris extrusa</name>
    <name type="common">Bark spider</name>
    <name type="synonym">Caerostris bankana</name>
    <dbReference type="NCBI Taxonomy" id="172846"/>
    <lineage>
        <taxon>Eukaryota</taxon>
        <taxon>Metazoa</taxon>
        <taxon>Ecdysozoa</taxon>
        <taxon>Arthropoda</taxon>
        <taxon>Chelicerata</taxon>
        <taxon>Arachnida</taxon>
        <taxon>Araneae</taxon>
        <taxon>Araneomorphae</taxon>
        <taxon>Entelegynae</taxon>
        <taxon>Araneoidea</taxon>
        <taxon>Araneidae</taxon>
        <taxon>Caerostris</taxon>
    </lineage>
</organism>
<sequence length="75" mass="8506">METGNRLTSRDLYSHAQKLNLSKANPASMFVIECIYNNKVLGRRGLVDSTLDYQAREAGLKPTIEAKLKSFVYIR</sequence>
<name>A0AAV4MWQ2_CAEEX</name>